<evidence type="ECO:0000313" key="2">
    <source>
        <dbReference type="Proteomes" id="UP000249986"/>
    </source>
</evidence>
<organism evidence="1 2">
    <name type="scientific">Clostridium perfringens</name>
    <dbReference type="NCBI Taxonomy" id="1502"/>
    <lineage>
        <taxon>Bacteria</taxon>
        <taxon>Bacillati</taxon>
        <taxon>Bacillota</taxon>
        <taxon>Clostridia</taxon>
        <taxon>Eubacteriales</taxon>
        <taxon>Clostridiaceae</taxon>
        <taxon>Clostridium</taxon>
    </lineage>
</organism>
<dbReference type="Proteomes" id="UP000249986">
    <property type="component" value="Unassembled WGS sequence"/>
</dbReference>
<proteinExistence type="predicted"/>
<gene>
    <name evidence="1" type="ORF">NCTC10719_01901</name>
</gene>
<dbReference type="AlphaFoldDB" id="A0A2X2YAA1"/>
<name>A0A2X2YAA1_CLOPF</name>
<accession>A0A2X2YAA1</accession>
<sequence length="104" mass="12044">MNITVKGNQYNSGKMLVNKYEAYTTARDTLTEKILFDISDINLMVDTLVTVFDKQFTANDVKEDMEIDEIIFNFGNIDYEILQKVDKKVTRVGKSFTKGKKFKK</sequence>
<evidence type="ECO:0000313" key="1">
    <source>
        <dbReference type="EMBL" id="SQB60311.1"/>
    </source>
</evidence>
<dbReference type="EMBL" id="UAWG01000012">
    <property type="protein sequence ID" value="SQB60311.1"/>
    <property type="molecule type" value="Genomic_DNA"/>
</dbReference>
<dbReference type="RefSeq" id="WP_111926632.1">
    <property type="nucleotide sequence ID" value="NZ_JAALMR010000015.1"/>
</dbReference>
<protein>
    <submittedName>
        <fullName evidence="1">Gp12 protein</fullName>
    </submittedName>
</protein>
<reference evidence="1 2" key="1">
    <citation type="submission" date="2018-06" db="EMBL/GenBank/DDBJ databases">
        <authorList>
            <consortium name="Pathogen Informatics"/>
            <person name="Doyle S."/>
        </authorList>
    </citation>
    <scope>NUCLEOTIDE SEQUENCE [LARGE SCALE GENOMIC DNA]</scope>
    <source>
        <strain evidence="1 2">NCTC10719</strain>
    </source>
</reference>